<keyword evidence="1" id="KW-0031">Aminopeptidase</keyword>
<reference evidence="1" key="1">
    <citation type="submission" date="2021-02" db="EMBL/GenBank/DDBJ databases">
        <authorList>
            <consortium name="DOE Joint Genome Institute"/>
            <person name="Ahrendt S."/>
            <person name="Looney B.P."/>
            <person name="Miyauchi S."/>
            <person name="Morin E."/>
            <person name="Drula E."/>
            <person name="Courty P.E."/>
            <person name="Chicoki N."/>
            <person name="Fauchery L."/>
            <person name="Kohler A."/>
            <person name="Kuo A."/>
            <person name="Labutti K."/>
            <person name="Pangilinan J."/>
            <person name="Lipzen A."/>
            <person name="Riley R."/>
            <person name="Andreopoulos W."/>
            <person name="He G."/>
            <person name="Johnson J."/>
            <person name="Barry K.W."/>
            <person name="Grigoriev I.V."/>
            <person name="Nagy L."/>
            <person name="Hibbett D."/>
            <person name="Henrissat B."/>
            <person name="Matheny P.B."/>
            <person name="Labbe J."/>
            <person name="Martin F."/>
        </authorList>
    </citation>
    <scope>NUCLEOTIDE SEQUENCE</scope>
    <source>
        <strain evidence="1">EC-137</strain>
    </source>
</reference>
<gene>
    <name evidence="1" type="ORF">K488DRAFT_44553</name>
</gene>
<reference evidence="1" key="2">
    <citation type="journal article" date="2022" name="New Phytol.">
        <title>Evolutionary transition to the ectomycorrhizal habit in the genomes of a hyperdiverse lineage of mushroom-forming fungi.</title>
        <authorList>
            <person name="Looney B."/>
            <person name="Miyauchi S."/>
            <person name="Morin E."/>
            <person name="Drula E."/>
            <person name="Courty P.E."/>
            <person name="Kohler A."/>
            <person name="Kuo A."/>
            <person name="LaButti K."/>
            <person name="Pangilinan J."/>
            <person name="Lipzen A."/>
            <person name="Riley R."/>
            <person name="Andreopoulos W."/>
            <person name="He G."/>
            <person name="Johnson J."/>
            <person name="Nolan M."/>
            <person name="Tritt A."/>
            <person name="Barry K.W."/>
            <person name="Grigoriev I.V."/>
            <person name="Nagy L.G."/>
            <person name="Hibbett D."/>
            <person name="Henrissat B."/>
            <person name="Matheny P.B."/>
            <person name="Labbe J."/>
            <person name="Martin F.M."/>
        </authorList>
    </citation>
    <scope>NUCLEOTIDE SEQUENCE</scope>
    <source>
        <strain evidence="1">EC-137</strain>
    </source>
</reference>
<keyword evidence="1" id="KW-0378">Hydrolase</keyword>
<accession>A0ACB8QTH8</accession>
<sequence length="896" mass="100545">MALQYNPLAQEDPAADGASGHHDPRLSVRPVIYYGEGPFDAPDSDEEDAFLEKPRSPRATEDAREANEDGELGLYVGGPQGQLWHSARWLIILLGCLVGLASLIGLLAAFNYTGPVRVIRGTNHITMDHVFNGTFYAQQRTLAWIPEGMFISSYSGDGVYSAVDNEWIVLVDLKTNSTRKLLRSDAIRDPDGRIVRWDSWKLSADMKYVLVKTDHLKQWRHSSFGNYYIYSLETNTTQPLMPPEYPPTISFVSWSPTGQSIAFVKSNDLYVVTSPESLNEPIRVTRTGNATLFHGVPDWVYEEEVFGSDYALWWSPDSTKVAFLTSDETEVPEYVFPVYNPSPWNNAVEPYTMDVRMRYPKPGFPNPRVGARVFDVSRYLASRLLDAEAATFELDWAGRLRLNDSVIMEVVWLDNVDLLVKEVNRNADRGSVVLFDLSVSSDGKVVRTLGKNGEEGDDGWVEASQSVYPLPSTLLHEGVSGYLDVVPTKDGWPHIALFSPVDSATPRWLTSGAWEVTGGIAAVDPSRMLVYFQAANPSSTQRHIYSVPLPDLDKLSPHPEADVTEVVAPNALTDVSTPGYYSASFSPSAGFYLLSYQGPMIPWQRVISAENSEASLVLTDNAQLNETWKGYEMPIVQYSTITNDGYELNAVELRPPHMDDSGRTKYPVLFRVYGGPNSQLVNQKYGVDWHYYLACSLQYVVVVVDGRGTGLKGRKLRNPVKSNLGYWETKDQIEAARIWASKDYIDPKRVGIWGWSYGGFMSLKVVEADAGIHTLAMSVAPPTDWRMYDTIYTERYMNLPQLNLDGYKNSSVSNVTAFDSIDFALAHGSADDNVHYANTAHLLDLFTAAHIRKYRFRMFTDSDHSISKRGAYRELHEWLTAFLVEKWGKGGRRRGW</sequence>
<dbReference type="Proteomes" id="UP000814128">
    <property type="component" value="Unassembled WGS sequence"/>
</dbReference>
<protein>
    <submittedName>
        <fullName evidence="1">Dipeptidyl aminopeptidase</fullName>
    </submittedName>
</protein>
<evidence type="ECO:0000313" key="1">
    <source>
        <dbReference type="EMBL" id="KAI0034860.1"/>
    </source>
</evidence>
<proteinExistence type="predicted"/>
<organism evidence="1 2">
    <name type="scientific">Vararia minispora EC-137</name>
    <dbReference type="NCBI Taxonomy" id="1314806"/>
    <lineage>
        <taxon>Eukaryota</taxon>
        <taxon>Fungi</taxon>
        <taxon>Dikarya</taxon>
        <taxon>Basidiomycota</taxon>
        <taxon>Agaricomycotina</taxon>
        <taxon>Agaricomycetes</taxon>
        <taxon>Russulales</taxon>
        <taxon>Lachnocladiaceae</taxon>
        <taxon>Vararia</taxon>
    </lineage>
</organism>
<name>A0ACB8QTH8_9AGAM</name>
<dbReference type="EMBL" id="MU273493">
    <property type="protein sequence ID" value="KAI0034860.1"/>
    <property type="molecule type" value="Genomic_DNA"/>
</dbReference>
<keyword evidence="1" id="KW-0645">Protease</keyword>
<evidence type="ECO:0000313" key="2">
    <source>
        <dbReference type="Proteomes" id="UP000814128"/>
    </source>
</evidence>
<keyword evidence="2" id="KW-1185">Reference proteome</keyword>
<comment type="caution">
    <text evidence="1">The sequence shown here is derived from an EMBL/GenBank/DDBJ whole genome shotgun (WGS) entry which is preliminary data.</text>
</comment>